<dbReference type="Pfam" id="PF21900">
    <property type="entry name" value="DUF6920"/>
    <property type="match status" value="1"/>
</dbReference>
<evidence type="ECO:0000313" key="2">
    <source>
        <dbReference type="Proteomes" id="UP000480151"/>
    </source>
</evidence>
<dbReference type="Proteomes" id="UP000480151">
    <property type="component" value="Unassembled WGS sequence"/>
</dbReference>
<organism evidence="1 2">
    <name type="scientific">Paenibacillus apii</name>
    <dbReference type="NCBI Taxonomy" id="1850370"/>
    <lineage>
        <taxon>Bacteria</taxon>
        <taxon>Bacillati</taxon>
        <taxon>Bacillota</taxon>
        <taxon>Bacilli</taxon>
        <taxon>Bacillales</taxon>
        <taxon>Paenibacillaceae</taxon>
        <taxon>Paenibacillus</taxon>
    </lineage>
</organism>
<keyword evidence="2" id="KW-1185">Reference proteome</keyword>
<dbReference type="AlphaFoldDB" id="A0A6M1PMX7"/>
<gene>
    <name evidence="1" type="ORF">G5B47_15465</name>
</gene>
<dbReference type="RefSeq" id="WP_165099750.1">
    <property type="nucleotide sequence ID" value="NZ_JAAKGU010000007.1"/>
</dbReference>
<dbReference type="InterPro" id="IPR054213">
    <property type="entry name" value="DUF6920"/>
</dbReference>
<dbReference type="EMBL" id="JAAKGU010000007">
    <property type="protein sequence ID" value="NGM83818.1"/>
    <property type="molecule type" value="Genomic_DNA"/>
</dbReference>
<evidence type="ECO:0000313" key="1">
    <source>
        <dbReference type="EMBL" id="NGM83818.1"/>
    </source>
</evidence>
<accession>A0A6M1PMX7</accession>
<comment type="caution">
    <text evidence="1">The sequence shown here is derived from an EMBL/GenBank/DDBJ whole genome shotgun (WGS) entry which is preliminary data.</text>
</comment>
<protein>
    <submittedName>
        <fullName evidence="1">Uncharacterized protein</fullName>
    </submittedName>
</protein>
<proteinExistence type="predicted"/>
<reference evidence="1 2" key="1">
    <citation type="submission" date="2020-02" db="EMBL/GenBank/DDBJ databases">
        <authorList>
            <person name="Gao J."/>
            <person name="Sun J."/>
        </authorList>
    </citation>
    <scope>NUCLEOTIDE SEQUENCE [LARGE SCALE GENOMIC DNA]</scope>
    <source>
        <strain evidence="1 2">7124</strain>
    </source>
</reference>
<sequence>MRIDSAQLCDWGGVNKEFKAFNGIRIPSRSDIVWKEKTGDFTWFQCEITEIEYNESELF</sequence>
<name>A0A6M1PMX7_9BACL</name>